<keyword evidence="6" id="KW-1185">Reference proteome</keyword>
<dbReference type="PANTHER" id="PTHR10587">
    <property type="entry name" value="GLYCOSYL TRANSFERASE-RELATED"/>
    <property type="match status" value="1"/>
</dbReference>
<feature type="signal peptide" evidence="3">
    <location>
        <begin position="1"/>
        <end position="16"/>
    </location>
</feature>
<evidence type="ECO:0000259" key="4">
    <source>
        <dbReference type="PROSITE" id="PS51677"/>
    </source>
</evidence>
<gene>
    <name evidence="5" type="primary">CDA2_12</name>
    <name evidence="5" type="ORF">HK105_203665</name>
</gene>
<dbReference type="EC" id="3.5.1.41" evidence="5"/>
<keyword evidence="2 5" id="KW-0378">Hydrolase</keyword>
<dbReference type="SUPFAM" id="SSF88713">
    <property type="entry name" value="Glycoside hydrolase/deacetylase"/>
    <property type="match status" value="1"/>
</dbReference>
<evidence type="ECO:0000256" key="2">
    <source>
        <dbReference type="ARBA" id="ARBA00022801"/>
    </source>
</evidence>
<dbReference type="InterPro" id="IPR002509">
    <property type="entry name" value="NODB_dom"/>
</dbReference>
<organism evidence="5 6">
    <name type="scientific">Polyrhizophydium stewartii</name>
    <dbReference type="NCBI Taxonomy" id="2732419"/>
    <lineage>
        <taxon>Eukaryota</taxon>
        <taxon>Fungi</taxon>
        <taxon>Fungi incertae sedis</taxon>
        <taxon>Chytridiomycota</taxon>
        <taxon>Chytridiomycota incertae sedis</taxon>
        <taxon>Chytridiomycetes</taxon>
        <taxon>Rhizophydiales</taxon>
        <taxon>Rhizophydiales incertae sedis</taxon>
        <taxon>Polyrhizophydium</taxon>
    </lineage>
</organism>
<dbReference type="Proteomes" id="UP001527925">
    <property type="component" value="Unassembled WGS sequence"/>
</dbReference>
<dbReference type="PANTHER" id="PTHR10587:SF133">
    <property type="entry name" value="CHITIN DEACETYLASE 1-RELATED"/>
    <property type="match status" value="1"/>
</dbReference>
<dbReference type="Pfam" id="PF01522">
    <property type="entry name" value="Polysacc_deac_1"/>
    <property type="match status" value="1"/>
</dbReference>
<dbReference type="PROSITE" id="PS51677">
    <property type="entry name" value="NODB"/>
    <property type="match status" value="1"/>
</dbReference>
<proteinExistence type="predicted"/>
<dbReference type="Gene3D" id="3.20.20.370">
    <property type="entry name" value="Glycoside hydrolase/deacetylase"/>
    <property type="match status" value="1"/>
</dbReference>
<sequence>MVDLLLLLLLASAAAAHPGLTGAGPAPVIGAAAVPATGTVRAAPLIIDGYDFSEYPPADQPPPINATWNAMYDIASINLPNVPVKNPLNSVEEPPCPLTSATCDWTCFNCTKPTDDVACKDHNTWALSYDDGPSEYTVPILEALNKIGAKATFCILGSRALAHPAILRRVYDAGHQICVHTWSHRFLTTQTNEQIVAEFEWTLRIIQQVTGARPLYARPPFGDIDDRVRAVFAKMNLVPLLWNRDTFDWKLASANSGFDAKWVTGNFTNWIATAGSTSTGFMSLEHDLYPQSAAQALPALDLVSRAGYKLQTASQCIGTNPYLSVVSVPIPVVAPTGPMKTSPIASLPTTRSRGNSGNAAVSVGAPRSTVVTAVLAALVSLAAVSFFGA</sequence>
<evidence type="ECO:0000313" key="6">
    <source>
        <dbReference type="Proteomes" id="UP001527925"/>
    </source>
</evidence>
<dbReference type="EMBL" id="JADGIZ020000014">
    <property type="protein sequence ID" value="KAL2916886.1"/>
    <property type="molecule type" value="Genomic_DNA"/>
</dbReference>
<comment type="caution">
    <text evidence="5">The sequence shown here is derived from an EMBL/GenBank/DDBJ whole genome shotgun (WGS) entry which is preliminary data.</text>
</comment>
<evidence type="ECO:0000256" key="3">
    <source>
        <dbReference type="SAM" id="SignalP"/>
    </source>
</evidence>
<keyword evidence="1" id="KW-0479">Metal-binding</keyword>
<protein>
    <submittedName>
        <fullName evidence="5">Chitin deacetylase</fullName>
        <ecNumber evidence="5">3.5.1.41</ecNumber>
    </submittedName>
</protein>
<reference evidence="5 6" key="1">
    <citation type="submission" date="2023-09" db="EMBL/GenBank/DDBJ databases">
        <title>Pangenome analysis of Batrachochytrium dendrobatidis and related Chytrids.</title>
        <authorList>
            <person name="Yacoub M.N."/>
            <person name="Stajich J.E."/>
            <person name="James T.Y."/>
        </authorList>
    </citation>
    <scope>NUCLEOTIDE SEQUENCE [LARGE SCALE GENOMIC DNA]</scope>
    <source>
        <strain evidence="5 6">JEL0888</strain>
    </source>
</reference>
<feature type="chain" id="PRO_5047404856" evidence="3">
    <location>
        <begin position="17"/>
        <end position="389"/>
    </location>
</feature>
<dbReference type="InterPro" id="IPR050248">
    <property type="entry name" value="Polysacc_deacetylase_ArnD"/>
</dbReference>
<dbReference type="InterPro" id="IPR011330">
    <property type="entry name" value="Glyco_hydro/deAcase_b/a-brl"/>
</dbReference>
<evidence type="ECO:0000256" key="1">
    <source>
        <dbReference type="ARBA" id="ARBA00022723"/>
    </source>
</evidence>
<feature type="domain" description="NodB homology" evidence="4">
    <location>
        <begin position="123"/>
        <end position="311"/>
    </location>
</feature>
<evidence type="ECO:0000313" key="5">
    <source>
        <dbReference type="EMBL" id="KAL2916886.1"/>
    </source>
</evidence>
<accession>A0ABR4NBH9</accession>
<name>A0ABR4NBH9_9FUNG</name>
<dbReference type="GO" id="GO:0004099">
    <property type="term" value="F:chitin deacetylase activity"/>
    <property type="evidence" value="ECO:0007669"/>
    <property type="project" value="UniProtKB-EC"/>
</dbReference>
<keyword evidence="3" id="KW-0732">Signal</keyword>